<proteinExistence type="predicted"/>
<evidence type="ECO:0000313" key="1">
    <source>
        <dbReference type="EMBL" id="CAD7401178.1"/>
    </source>
</evidence>
<reference evidence="1" key="1">
    <citation type="submission" date="2020-11" db="EMBL/GenBank/DDBJ databases">
        <authorList>
            <person name="Tran Van P."/>
        </authorList>
    </citation>
    <scope>NUCLEOTIDE SEQUENCE</scope>
</reference>
<dbReference type="AlphaFoldDB" id="A0A7R9CS53"/>
<protein>
    <submittedName>
        <fullName evidence="1">Uncharacterized protein</fullName>
    </submittedName>
</protein>
<accession>A0A7R9CS53</accession>
<organism evidence="1">
    <name type="scientific">Timema poppense</name>
    <name type="common">Walking stick</name>
    <dbReference type="NCBI Taxonomy" id="170557"/>
    <lineage>
        <taxon>Eukaryota</taxon>
        <taxon>Metazoa</taxon>
        <taxon>Ecdysozoa</taxon>
        <taxon>Arthropoda</taxon>
        <taxon>Hexapoda</taxon>
        <taxon>Insecta</taxon>
        <taxon>Pterygota</taxon>
        <taxon>Neoptera</taxon>
        <taxon>Polyneoptera</taxon>
        <taxon>Phasmatodea</taxon>
        <taxon>Timematodea</taxon>
        <taxon>Timematoidea</taxon>
        <taxon>Timematidae</taxon>
        <taxon>Timema</taxon>
    </lineage>
</organism>
<sequence length="108" mass="12520">MPSQRVPVISGAKKTGQPYSIKEMDHVAHRLAHQLVLWSDHCNEPMFCYDHVAHRLAHQLVLWSDHCNEPMFCYDHVAHRLAHQLVLWSDHCNEPMSSVSDPTRLWSA</sequence>
<dbReference type="EMBL" id="OD001251">
    <property type="protein sequence ID" value="CAD7401178.1"/>
    <property type="molecule type" value="Genomic_DNA"/>
</dbReference>
<gene>
    <name evidence="1" type="ORF">TPSB3V08_LOCUS2962</name>
</gene>
<name>A0A7R9CS53_TIMPO</name>